<dbReference type="PANTHER" id="PTHR30204">
    <property type="entry name" value="REDOX-CYCLING DRUG-SENSING TRANSCRIPTIONAL ACTIVATOR SOXR"/>
    <property type="match status" value="1"/>
</dbReference>
<evidence type="ECO:0000256" key="1">
    <source>
        <dbReference type="ARBA" id="ARBA00023125"/>
    </source>
</evidence>
<proteinExistence type="predicted"/>
<dbReference type="PRINTS" id="PR00040">
    <property type="entry name" value="HTHMERR"/>
</dbReference>
<sequence length="301" mass="32671">MTSEAPLPHPTVKIGDAAALVGTTPRAIRHYHQTGLLSEPRRGADDRRRYGYEDIVRLLWIRRLREAGLGLDDIPKVLTPGDHRTRRTVLEDLDRGLAEKEAAVRDQREVLRRLLRADSDAGLLSPAVGDVLDRLGAGPLRPDELDALLVTERVLGSAQAALQAAGFGILSTDGTLRAEQDRLDRAAAALTDPDDPEVVELAAQYLAHHQAMEEAERAAGIDHDRYAPPVAVDRETGRARWPGIEEAARLPSDLTPVQLRIAELVGTMYGEQLARENGDACGARGLPERPAGSSTGRREAG</sequence>
<evidence type="ECO:0000313" key="5">
    <source>
        <dbReference type="Proteomes" id="UP000621266"/>
    </source>
</evidence>
<evidence type="ECO:0000259" key="3">
    <source>
        <dbReference type="PROSITE" id="PS50937"/>
    </source>
</evidence>
<gene>
    <name evidence="4" type="ORF">GCU69_11090</name>
</gene>
<keyword evidence="1" id="KW-0238">DNA-binding</keyword>
<reference evidence="4 5" key="1">
    <citation type="submission" date="2019-10" db="EMBL/GenBank/DDBJ databases">
        <title>Streptomyces tenebrisbrunneis sp.nov., an endogenous actinomycete isolated from of Lycium ruthenicum.</title>
        <authorList>
            <person name="Ma L."/>
        </authorList>
    </citation>
    <scope>NUCLEOTIDE SEQUENCE [LARGE SCALE GENOMIC DNA]</scope>
    <source>
        <strain evidence="4 5">TRM 66187</strain>
    </source>
</reference>
<dbReference type="Pfam" id="PF13411">
    <property type="entry name" value="MerR_1"/>
    <property type="match status" value="1"/>
</dbReference>
<dbReference type="PROSITE" id="PS50937">
    <property type="entry name" value="HTH_MERR_2"/>
    <property type="match status" value="1"/>
</dbReference>
<dbReference type="PANTHER" id="PTHR30204:SF93">
    <property type="entry name" value="HTH MERR-TYPE DOMAIN-CONTAINING PROTEIN"/>
    <property type="match status" value="1"/>
</dbReference>
<dbReference type="Gene3D" id="1.10.1660.10">
    <property type="match status" value="1"/>
</dbReference>
<dbReference type="InterPro" id="IPR009061">
    <property type="entry name" value="DNA-bd_dom_put_sf"/>
</dbReference>
<organism evidence="4 5">
    <name type="scientific">Streptomyces lycii</name>
    <dbReference type="NCBI Taxonomy" id="2654337"/>
    <lineage>
        <taxon>Bacteria</taxon>
        <taxon>Bacillati</taxon>
        <taxon>Actinomycetota</taxon>
        <taxon>Actinomycetes</taxon>
        <taxon>Kitasatosporales</taxon>
        <taxon>Streptomycetaceae</taxon>
        <taxon>Streptomyces</taxon>
    </lineage>
</organism>
<feature type="domain" description="HTH merR-type" evidence="3">
    <location>
        <begin position="11"/>
        <end position="80"/>
    </location>
</feature>
<comment type="caution">
    <text evidence="4">The sequence shown here is derived from an EMBL/GenBank/DDBJ whole genome shotgun (WGS) entry which is preliminary data.</text>
</comment>
<dbReference type="CDD" id="cd00592">
    <property type="entry name" value="HTH_MerR-like"/>
    <property type="match status" value="1"/>
</dbReference>
<name>A0ABQ7FKW0_9ACTN</name>
<dbReference type="Proteomes" id="UP000621266">
    <property type="component" value="Unassembled WGS sequence"/>
</dbReference>
<dbReference type="RefSeq" id="WP_156205794.1">
    <property type="nucleotide sequence ID" value="NZ_WHPN01000254.1"/>
</dbReference>
<dbReference type="SMART" id="SM00422">
    <property type="entry name" value="HTH_MERR"/>
    <property type="match status" value="1"/>
</dbReference>
<feature type="region of interest" description="Disordered" evidence="2">
    <location>
        <begin position="276"/>
        <end position="301"/>
    </location>
</feature>
<evidence type="ECO:0000256" key="2">
    <source>
        <dbReference type="SAM" id="MobiDB-lite"/>
    </source>
</evidence>
<keyword evidence="5" id="KW-1185">Reference proteome</keyword>
<evidence type="ECO:0000313" key="4">
    <source>
        <dbReference type="EMBL" id="KAF4409025.1"/>
    </source>
</evidence>
<protein>
    <submittedName>
        <fullName evidence="4">MerR family transcriptional regulator</fullName>
    </submittedName>
</protein>
<dbReference type="EMBL" id="WHPN01000254">
    <property type="protein sequence ID" value="KAF4409025.1"/>
    <property type="molecule type" value="Genomic_DNA"/>
</dbReference>
<accession>A0ABQ7FKW0</accession>
<dbReference type="SUPFAM" id="SSF46955">
    <property type="entry name" value="Putative DNA-binding domain"/>
    <property type="match status" value="1"/>
</dbReference>
<dbReference type="InterPro" id="IPR047057">
    <property type="entry name" value="MerR_fam"/>
</dbReference>
<dbReference type="InterPro" id="IPR000551">
    <property type="entry name" value="MerR-type_HTH_dom"/>
</dbReference>